<keyword evidence="7" id="KW-0804">Transcription</keyword>
<evidence type="ECO:0000256" key="6">
    <source>
        <dbReference type="ARBA" id="ARBA00023125"/>
    </source>
</evidence>
<keyword evidence="4" id="KW-0902">Two-component regulatory system</keyword>
<keyword evidence="2" id="KW-0963">Cytoplasm</keyword>
<dbReference type="AlphaFoldDB" id="A0A1X9NQY0"/>
<dbReference type="RefSeq" id="WP_085760413.1">
    <property type="nucleotide sequence ID" value="NZ_CP019343.1"/>
</dbReference>
<dbReference type="InterPro" id="IPR036388">
    <property type="entry name" value="WH-like_DNA-bd_sf"/>
</dbReference>
<protein>
    <submittedName>
        <fullName evidence="12">DNA-binding response regulator</fullName>
    </submittedName>
</protein>
<dbReference type="SMART" id="SM00862">
    <property type="entry name" value="Trans_reg_C"/>
    <property type="match status" value="1"/>
</dbReference>
<dbReference type="Pfam" id="PF00486">
    <property type="entry name" value="Trans_reg_C"/>
    <property type="match status" value="1"/>
</dbReference>
<evidence type="ECO:0000256" key="2">
    <source>
        <dbReference type="ARBA" id="ARBA00022490"/>
    </source>
</evidence>
<evidence type="ECO:0000256" key="4">
    <source>
        <dbReference type="ARBA" id="ARBA00023012"/>
    </source>
</evidence>
<dbReference type="GO" id="GO:0006355">
    <property type="term" value="P:regulation of DNA-templated transcription"/>
    <property type="evidence" value="ECO:0007669"/>
    <property type="project" value="InterPro"/>
</dbReference>
<evidence type="ECO:0000256" key="8">
    <source>
        <dbReference type="PROSITE-ProRule" id="PRU00169"/>
    </source>
</evidence>
<feature type="domain" description="Response regulatory" evidence="10">
    <location>
        <begin position="4"/>
        <end position="117"/>
    </location>
</feature>
<evidence type="ECO:0000313" key="12">
    <source>
        <dbReference type="EMBL" id="ARN76213.1"/>
    </source>
</evidence>
<keyword evidence="3 8" id="KW-0597">Phosphoprotein</keyword>
<sequence>MNSHILIADDDVELCRLLTDFLQLEGFTVSSVHNGDVAVDEFQSKKYDLMVLDIMLPGRQGLDVLRAVRNTSDLPVVMLTARGDDTDRILGLELGADDYVPKPCNPKELAARVRAVLRRAQNTQQQKSPSILSTGELLLDITRRELYYKEEAIHLTSTEFEILQLLMQRAGSVVDKENISSEVLKRKLAAYDRSIDVHISNIRKKLSQCGVDDDLIKNIRGVGYQFTQAMLTEDK</sequence>
<dbReference type="InterPro" id="IPR011006">
    <property type="entry name" value="CheY-like_superfamily"/>
</dbReference>
<dbReference type="InterPro" id="IPR039420">
    <property type="entry name" value="WalR-like"/>
</dbReference>
<feature type="DNA-binding region" description="OmpR/PhoB-type" evidence="9">
    <location>
        <begin position="129"/>
        <end position="228"/>
    </location>
</feature>
<dbReference type="FunFam" id="3.40.50.2300:FF:000001">
    <property type="entry name" value="DNA-binding response regulator PhoB"/>
    <property type="match status" value="1"/>
</dbReference>
<evidence type="ECO:0000313" key="13">
    <source>
        <dbReference type="Proteomes" id="UP000193450"/>
    </source>
</evidence>
<feature type="domain" description="OmpR/PhoB-type" evidence="11">
    <location>
        <begin position="129"/>
        <end position="228"/>
    </location>
</feature>
<dbReference type="CDD" id="cd00383">
    <property type="entry name" value="trans_reg_C"/>
    <property type="match status" value="1"/>
</dbReference>
<dbReference type="Gene3D" id="1.10.10.10">
    <property type="entry name" value="Winged helix-like DNA-binding domain superfamily/Winged helix DNA-binding domain"/>
    <property type="match status" value="1"/>
</dbReference>
<feature type="modified residue" description="4-aspartylphosphate" evidence="8">
    <location>
        <position position="53"/>
    </location>
</feature>
<dbReference type="STRING" id="716816.BST96_20165"/>
<dbReference type="Proteomes" id="UP000193450">
    <property type="component" value="Chromosome"/>
</dbReference>
<keyword evidence="5" id="KW-0805">Transcription regulation</keyword>
<dbReference type="InterPro" id="IPR001867">
    <property type="entry name" value="OmpR/PhoB-type_DNA-bd"/>
</dbReference>
<dbReference type="EMBL" id="CP019343">
    <property type="protein sequence ID" value="ARN76213.1"/>
    <property type="molecule type" value="Genomic_DNA"/>
</dbReference>
<accession>A0A1X9NQY0</accession>
<dbReference type="InterPro" id="IPR001789">
    <property type="entry name" value="Sig_transdc_resp-reg_receiver"/>
</dbReference>
<dbReference type="KEGG" id="osg:BST96_20165"/>
<dbReference type="CDD" id="cd17623">
    <property type="entry name" value="REC_OmpR_CpxR"/>
    <property type="match status" value="1"/>
</dbReference>
<organism evidence="12 13">
    <name type="scientific">Oceanicoccus sagamiensis</name>
    <dbReference type="NCBI Taxonomy" id="716816"/>
    <lineage>
        <taxon>Bacteria</taxon>
        <taxon>Pseudomonadati</taxon>
        <taxon>Pseudomonadota</taxon>
        <taxon>Gammaproteobacteria</taxon>
        <taxon>Cellvibrionales</taxon>
        <taxon>Spongiibacteraceae</taxon>
        <taxon>Oceanicoccus</taxon>
    </lineage>
</organism>
<evidence type="ECO:0000259" key="10">
    <source>
        <dbReference type="PROSITE" id="PS50110"/>
    </source>
</evidence>
<evidence type="ECO:0000256" key="9">
    <source>
        <dbReference type="PROSITE-ProRule" id="PRU01091"/>
    </source>
</evidence>
<proteinExistence type="predicted"/>
<comment type="subcellular location">
    <subcellularLocation>
        <location evidence="1">Cytoplasm</location>
    </subcellularLocation>
</comment>
<dbReference type="SMART" id="SM00448">
    <property type="entry name" value="REC"/>
    <property type="match status" value="1"/>
</dbReference>
<evidence type="ECO:0000256" key="7">
    <source>
        <dbReference type="ARBA" id="ARBA00023163"/>
    </source>
</evidence>
<dbReference type="SUPFAM" id="SSF52172">
    <property type="entry name" value="CheY-like"/>
    <property type="match status" value="1"/>
</dbReference>
<evidence type="ECO:0000256" key="5">
    <source>
        <dbReference type="ARBA" id="ARBA00023015"/>
    </source>
</evidence>
<dbReference type="GO" id="GO:0000976">
    <property type="term" value="F:transcription cis-regulatory region binding"/>
    <property type="evidence" value="ECO:0007669"/>
    <property type="project" value="TreeGrafter"/>
</dbReference>
<evidence type="ECO:0000256" key="3">
    <source>
        <dbReference type="ARBA" id="ARBA00022553"/>
    </source>
</evidence>
<evidence type="ECO:0000259" key="11">
    <source>
        <dbReference type="PROSITE" id="PS51755"/>
    </source>
</evidence>
<dbReference type="Pfam" id="PF00072">
    <property type="entry name" value="Response_reg"/>
    <property type="match status" value="1"/>
</dbReference>
<evidence type="ECO:0000256" key="1">
    <source>
        <dbReference type="ARBA" id="ARBA00004496"/>
    </source>
</evidence>
<dbReference type="PROSITE" id="PS51755">
    <property type="entry name" value="OMPR_PHOB"/>
    <property type="match status" value="1"/>
</dbReference>
<dbReference type="PANTHER" id="PTHR48111">
    <property type="entry name" value="REGULATOR OF RPOS"/>
    <property type="match status" value="1"/>
</dbReference>
<reference evidence="12 13" key="1">
    <citation type="submission" date="2016-11" db="EMBL/GenBank/DDBJ databases">
        <title>Trade-off between light-utilization and light-protection in marine flavobacteria.</title>
        <authorList>
            <person name="Kumagai Y."/>
        </authorList>
    </citation>
    <scope>NUCLEOTIDE SEQUENCE [LARGE SCALE GENOMIC DNA]</scope>
    <source>
        <strain evidence="12 13">NBRC 107125</strain>
    </source>
</reference>
<dbReference type="Gene3D" id="6.10.250.690">
    <property type="match status" value="1"/>
</dbReference>
<dbReference type="PANTHER" id="PTHR48111:SF39">
    <property type="entry name" value="TRANSCRIPTIONAL REGULATORY PROTEIN CPXR"/>
    <property type="match status" value="1"/>
</dbReference>
<dbReference type="GO" id="GO:0005829">
    <property type="term" value="C:cytosol"/>
    <property type="evidence" value="ECO:0007669"/>
    <property type="project" value="TreeGrafter"/>
</dbReference>
<dbReference type="InterPro" id="IPR058124">
    <property type="entry name" value="CpxR-like_REC"/>
</dbReference>
<dbReference type="OrthoDB" id="9802426at2"/>
<dbReference type="GO" id="GO:0032993">
    <property type="term" value="C:protein-DNA complex"/>
    <property type="evidence" value="ECO:0007669"/>
    <property type="project" value="TreeGrafter"/>
</dbReference>
<name>A0A1X9NQY0_9GAMM</name>
<keyword evidence="13" id="KW-1185">Reference proteome</keyword>
<keyword evidence="6 9" id="KW-0238">DNA-binding</keyword>
<gene>
    <name evidence="12" type="ORF">BST96_20165</name>
</gene>
<dbReference type="GO" id="GO:0000156">
    <property type="term" value="F:phosphorelay response regulator activity"/>
    <property type="evidence" value="ECO:0007669"/>
    <property type="project" value="TreeGrafter"/>
</dbReference>
<dbReference type="PROSITE" id="PS50110">
    <property type="entry name" value="RESPONSE_REGULATORY"/>
    <property type="match status" value="1"/>
</dbReference>
<dbReference type="Gene3D" id="3.40.50.2300">
    <property type="match status" value="1"/>
</dbReference>